<gene>
    <name evidence="1" type="primary">g9582</name>
    <name evidence="1" type="ORF">NpPPO83_00009582</name>
</gene>
<comment type="caution">
    <text evidence="1">The sequence shown here is derived from an EMBL/GenBank/DDBJ whole genome shotgun (WGS) entry which is preliminary data.</text>
</comment>
<keyword evidence="2" id="KW-1185">Reference proteome</keyword>
<reference evidence="1" key="1">
    <citation type="submission" date="2024-09" db="EMBL/GenBank/DDBJ databases">
        <title>Draft Genome Sequences of Neofusicoccum parvum.</title>
        <authorList>
            <person name="Ashida A."/>
            <person name="Camagna M."/>
            <person name="Tanaka A."/>
            <person name="Takemoto D."/>
        </authorList>
    </citation>
    <scope>NUCLEOTIDE SEQUENCE</scope>
    <source>
        <strain evidence="1">PPO83</strain>
    </source>
</reference>
<evidence type="ECO:0000313" key="2">
    <source>
        <dbReference type="Proteomes" id="UP001165186"/>
    </source>
</evidence>
<sequence>MPPLTLPPTLHWRPLPAPLDARAPAAHARTLTATFASPCRRCLRDASAGEKVVLLSYDAFLDNDDNKDDSPYRGRTAIFVHAEACEPADVAASGVVPEQQASRTLAVRAFDAANELRGSEVVEAGGARLVGVCERLLAEEGVAFLHLHYAAQGCFAVRVERA</sequence>
<proteinExistence type="predicted"/>
<dbReference type="EMBL" id="BSXG01000074">
    <property type="protein sequence ID" value="GME36182.1"/>
    <property type="molecule type" value="Genomic_DNA"/>
</dbReference>
<accession>A0ACB5SDP4</accession>
<organism evidence="1 2">
    <name type="scientific">Neofusicoccum parvum</name>
    <dbReference type="NCBI Taxonomy" id="310453"/>
    <lineage>
        <taxon>Eukaryota</taxon>
        <taxon>Fungi</taxon>
        <taxon>Dikarya</taxon>
        <taxon>Ascomycota</taxon>
        <taxon>Pezizomycotina</taxon>
        <taxon>Dothideomycetes</taxon>
        <taxon>Dothideomycetes incertae sedis</taxon>
        <taxon>Botryosphaeriales</taxon>
        <taxon>Botryosphaeriaceae</taxon>
        <taxon>Neofusicoccum</taxon>
    </lineage>
</organism>
<evidence type="ECO:0000313" key="1">
    <source>
        <dbReference type="EMBL" id="GME36182.1"/>
    </source>
</evidence>
<dbReference type="Proteomes" id="UP001165186">
    <property type="component" value="Unassembled WGS sequence"/>
</dbReference>
<name>A0ACB5SDP4_9PEZI</name>
<protein>
    <submittedName>
        <fullName evidence="1">Uncharacterized protein LTHEOB_6747</fullName>
    </submittedName>
</protein>